<dbReference type="GO" id="GO:0016301">
    <property type="term" value="F:kinase activity"/>
    <property type="evidence" value="ECO:0007669"/>
    <property type="project" value="UniProtKB-KW"/>
</dbReference>
<dbReference type="RefSeq" id="WP_344058032.1">
    <property type="nucleotide sequence ID" value="NZ_BAAAPU010000003.1"/>
</dbReference>
<dbReference type="EMBL" id="BAAAPU010000003">
    <property type="protein sequence ID" value="GAA1967832.1"/>
    <property type="molecule type" value="Genomic_DNA"/>
</dbReference>
<name>A0ABN2RF36_9MICO</name>
<accession>A0ABN2RF36</accession>
<evidence type="ECO:0000256" key="11">
    <source>
        <dbReference type="ARBA" id="ARBA00049375"/>
    </source>
</evidence>
<protein>
    <recommendedName>
        <fullName evidence="4 13">Homoserine kinase</fullName>
        <shortName evidence="13">HK</shortName>
        <shortName evidence="13">HSK</shortName>
        <ecNumber evidence="3 13">2.7.1.39</ecNumber>
    </recommendedName>
</protein>
<comment type="similarity">
    <text evidence="2 13">Belongs to the GHMP kinase family. Homoserine kinase subfamily.</text>
</comment>
<dbReference type="PRINTS" id="PR00958">
    <property type="entry name" value="HOMSERKINASE"/>
</dbReference>
<evidence type="ECO:0000256" key="7">
    <source>
        <dbReference type="ARBA" id="ARBA00022697"/>
    </source>
</evidence>
<evidence type="ECO:0000256" key="3">
    <source>
        <dbReference type="ARBA" id="ARBA00012078"/>
    </source>
</evidence>
<dbReference type="InterPro" id="IPR000870">
    <property type="entry name" value="Homoserine_kinase"/>
</dbReference>
<dbReference type="EC" id="2.7.1.39" evidence="3 13"/>
<keyword evidence="13" id="KW-0963">Cytoplasm</keyword>
<keyword evidence="5 13" id="KW-0028">Amino-acid biosynthesis</keyword>
<dbReference type="HAMAP" id="MF_00384">
    <property type="entry name" value="Homoser_kinase"/>
    <property type="match status" value="1"/>
</dbReference>
<comment type="pathway">
    <text evidence="1 13">Amino-acid biosynthesis; L-threonine biosynthesis; L-threonine from L-aspartate: step 4/5.</text>
</comment>
<dbReference type="InterPro" id="IPR020568">
    <property type="entry name" value="Ribosomal_Su5_D2-typ_SF"/>
</dbReference>
<keyword evidence="17" id="KW-1185">Reference proteome</keyword>
<keyword evidence="6 13" id="KW-0808">Transferase</keyword>
<evidence type="ECO:0000256" key="8">
    <source>
        <dbReference type="ARBA" id="ARBA00022741"/>
    </source>
</evidence>
<comment type="function">
    <text evidence="12 13">Catalyzes the ATP-dependent phosphorylation of L-homoserine to L-homoserine phosphate.</text>
</comment>
<reference evidence="16 17" key="1">
    <citation type="journal article" date="2019" name="Int. J. Syst. Evol. Microbiol.">
        <title>The Global Catalogue of Microorganisms (GCM) 10K type strain sequencing project: providing services to taxonomists for standard genome sequencing and annotation.</title>
        <authorList>
            <consortium name="The Broad Institute Genomics Platform"/>
            <consortium name="The Broad Institute Genome Sequencing Center for Infectious Disease"/>
            <person name="Wu L."/>
            <person name="Ma J."/>
        </authorList>
    </citation>
    <scope>NUCLEOTIDE SEQUENCE [LARGE SCALE GENOMIC DNA]</scope>
    <source>
        <strain evidence="16 17">JCM 15628</strain>
    </source>
</reference>
<dbReference type="Proteomes" id="UP001500013">
    <property type="component" value="Unassembled WGS sequence"/>
</dbReference>
<evidence type="ECO:0000256" key="6">
    <source>
        <dbReference type="ARBA" id="ARBA00022679"/>
    </source>
</evidence>
<evidence type="ECO:0000256" key="5">
    <source>
        <dbReference type="ARBA" id="ARBA00022605"/>
    </source>
</evidence>
<keyword evidence="10 13" id="KW-0067">ATP-binding</keyword>
<evidence type="ECO:0000256" key="4">
    <source>
        <dbReference type="ARBA" id="ARBA00017858"/>
    </source>
</evidence>
<evidence type="ECO:0000256" key="1">
    <source>
        <dbReference type="ARBA" id="ARBA00005015"/>
    </source>
</evidence>
<dbReference type="PIRSF" id="PIRSF000676">
    <property type="entry name" value="Homoser_kin"/>
    <property type="match status" value="1"/>
</dbReference>
<feature type="domain" description="GHMP kinase C-terminal" evidence="15">
    <location>
        <begin position="251"/>
        <end position="304"/>
    </location>
</feature>
<comment type="caution">
    <text evidence="16">The sequence shown here is derived from an EMBL/GenBank/DDBJ whole genome shotgun (WGS) entry which is preliminary data.</text>
</comment>
<comment type="catalytic activity">
    <reaction evidence="11 13">
        <text>L-homoserine + ATP = O-phospho-L-homoserine + ADP + H(+)</text>
        <dbReference type="Rhea" id="RHEA:13985"/>
        <dbReference type="ChEBI" id="CHEBI:15378"/>
        <dbReference type="ChEBI" id="CHEBI:30616"/>
        <dbReference type="ChEBI" id="CHEBI:57476"/>
        <dbReference type="ChEBI" id="CHEBI:57590"/>
        <dbReference type="ChEBI" id="CHEBI:456216"/>
        <dbReference type="EC" id="2.7.1.39"/>
    </reaction>
</comment>
<feature type="binding site" evidence="13">
    <location>
        <begin position="96"/>
        <end position="106"/>
    </location>
    <ligand>
        <name>ATP</name>
        <dbReference type="ChEBI" id="CHEBI:30616"/>
    </ligand>
</feature>
<dbReference type="Gene3D" id="3.30.230.10">
    <property type="match status" value="1"/>
</dbReference>
<dbReference type="PANTHER" id="PTHR20861">
    <property type="entry name" value="HOMOSERINE/4-DIPHOSPHOCYTIDYL-2-C-METHYL-D-ERYTHRITOL KINASE"/>
    <property type="match status" value="1"/>
</dbReference>
<evidence type="ECO:0000256" key="12">
    <source>
        <dbReference type="ARBA" id="ARBA00049954"/>
    </source>
</evidence>
<dbReference type="Pfam" id="PF00288">
    <property type="entry name" value="GHMP_kinases_N"/>
    <property type="match status" value="1"/>
</dbReference>
<dbReference type="InterPro" id="IPR006204">
    <property type="entry name" value="GHMP_kinase_N_dom"/>
</dbReference>
<dbReference type="PROSITE" id="PS00627">
    <property type="entry name" value="GHMP_KINASES_ATP"/>
    <property type="match status" value="1"/>
</dbReference>
<evidence type="ECO:0000256" key="10">
    <source>
        <dbReference type="ARBA" id="ARBA00022840"/>
    </source>
</evidence>
<dbReference type="Gene3D" id="3.30.70.890">
    <property type="entry name" value="GHMP kinase, C-terminal domain"/>
    <property type="match status" value="1"/>
</dbReference>
<evidence type="ECO:0000256" key="2">
    <source>
        <dbReference type="ARBA" id="ARBA00007370"/>
    </source>
</evidence>
<dbReference type="PANTHER" id="PTHR20861:SF1">
    <property type="entry name" value="HOMOSERINE KINASE"/>
    <property type="match status" value="1"/>
</dbReference>
<evidence type="ECO:0000259" key="14">
    <source>
        <dbReference type="Pfam" id="PF00288"/>
    </source>
</evidence>
<keyword evidence="7 13" id="KW-0791">Threonine biosynthesis</keyword>
<dbReference type="InterPro" id="IPR014721">
    <property type="entry name" value="Ribsml_uS5_D2-typ_fold_subgr"/>
</dbReference>
<proteinExistence type="inferred from homology"/>
<dbReference type="SUPFAM" id="SSF55060">
    <property type="entry name" value="GHMP Kinase, C-terminal domain"/>
    <property type="match status" value="1"/>
</dbReference>
<keyword evidence="8 13" id="KW-0547">Nucleotide-binding</keyword>
<keyword evidence="9 13" id="KW-0418">Kinase</keyword>
<sequence>MKQVPPGRSVEVRVPASSANLGPGFDSIGLALGLWDRYVVTTSDSGGLSIEVTGEGAGDVPTDDRHLVHSTMQHTWGVLGVAPPAGLRIQATNGVPHSRGLGSSASAIVAGVVAAQALSAGLGLDDRDEAYAEWPAPGQPMPVDLGLAVHVSSRLEGHPDNASASVLGGLTVSWMPDGSGLDRGEQTVSARIALHRDVEVVVFVPDTQLATRTARAVLPATVPLAAAAADAGRAALLVHALATDPSHLHAATRDWLHQEARRSSYPETMELVDLLRSQGHAAVVSGAGPSVLVLSTHGSVEQVQAGSLAPRWERLVPGVPEHGACIRVR</sequence>
<dbReference type="InterPro" id="IPR013750">
    <property type="entry name" value="GHMP_kinase_C_dom"/>
</dbReference>
<feature type="domain" description="GHMP kinase N-terminal" evidence="14">
    <location>
        <begin position="77"/>
        <end position="169"/>
    </location>
</feature>
<evidence type="ECO:0000256" key="9">
    <source>
        <dbReference type="ARBA" id="ARBA00022777"/>
    </source>
</evidence>
<dbReference type="InterPro" id="IPR036554">
    <property type="entry name" value="GHMP_kinase_C_sf"/>
</dbReference>
<evidence type="ECO:0000259" key="15">
    <source>
        <dbReference type="Pfam" id="PF08544"/>
    </source>
</evidence>
<evidence type="ECO:0000256" key="13">
    <source>
        <dbReference type="HAMAP-Rule" id="MF_00384"/>
    </source>
</evidence>
<dbReference type="InterPro" id="IPR006203">
    <property type="entry name" value="GHMP_knse_ATP-bd_CS"/>
</dbReference>
<gene>
    <name evidence="13 16" type="primary">thrB</name>
    <name evidence="16" type="ORF">GCM10009817_04670</name>
</gene>
<dbReference type="SUPFAM" id="SSF54211">
    <property type="entry name" value="Ribosomal protein S5 domain 2-like"/>
    <property type="match status" value="1"/>
</dbReference>
<evidence type="ECO:0000313" key="17">
    <source>
        <dbReference type="Proteomes" id="UP001500013"/>
    </source>
</evidence>
<comment type="subcellular location">
    <subcellularLocation>
        <location evidence="13">Cytoplasm</location>
    </subcellularLocation>
</comment>
<evidence type="ECO:0000313" key="16">
    <source>
        <dbReference type="EMBL" id="GAA1967832.1"/>
    </source>
</evidence>
<organism evidence="16 17">
    <name type="scientific">Terrabacter lapilli</name>
    <dbReference type="NCBI Taxonomy" id="436231"/>
    <lineage>
        <taxon>Bacteria</taxon>
        <taxon>Bacillati</taxon>
        <taxon>Actinomycetota</taxon>
        <taxon>Actinomycetes</taxon>
        <taxon>Micrococcales</taxon>
        <taxon>Intrasporangiaceae</taxon>
        <taxon>Terrabacter</taxon>
    </lineage>
</organism>
<dbReference type="Pfam" id="PF08544">
    <property type="entry name" value="GHMP_kinases_C"/>
    <property type="match status" value="1"/>
</dbReference>